<proteinExistence type="predicted"/>
<accession>A0A2V1HRG4</accession>
<dbReference type="AlphaFoldDB" id="A0A2V1HRG4"/>
<comment type="caution">
    <text evidence="1">The sequence shown here is derived from an EMBL/GenBank/DDBJ whole genome shotgun (WGS) entry which is preliminary data.</text>
</comment>
<dbReference type="Pfam" id="PF16262">
    <property type="entry name" value="DUF4916"/>
    <property type="match status" value="1"/>
</dbReference>
<organism evidence="1 2">
    <name type="scientific">Amnibacterium flavum</name>
    <dbReference type="NCBI Taxonomy" id="2173173"/>
    <lineage>
        <taxon>Bacteria</taxon>
        <taxon>Bacillati</taxon>
        <taxon>Actinomycetota</taxon>
        <taxon>Actinomycetes</taxon>
        <taxon>Micrococcales</taxon>
        <taxon>Microbacteriaceae</taxon>
        <taxon>Amnibacterium</taxon>
    </lineage>
</organism>
<name>A0A2V1HRG4_9MICO</name>
<dbReference type="Proteomes" id="UP000244893">
    <property type="component" value="Unassembled WGS sequence"/>
</dbReference>
<evidence type="ECO:0000313" key="1">
    <source>
        <dbReference type="EMBL" id="PVZ95165.1"/>
    </source>
</evidence>
<sequence>MSFIGTGTPDPNPGWLSDDELAGIRQRLPLLYVEAVPVRVDGLGQVTEVGVLLRVGSAGTITRTIVSGRVLYGETLRDALFRHLEKDLGPMAFPQLPASPNPFSVAEYFPSPTLSQYVDERQHAVALAYVVPVTGTCDPRQDALEITWMTPAEAASDAVSAEMEGGRGALLRTAIASVGKLP</sequence>
<reference evidence="1 2" key="1">
    <citation type="submission" date="2018-05" db="EMBL/GenBank/DDBJ databases">
        <title>Amnibacterium sp. M8JJ-5, whole genome shotgun sequence.</title>
        <authorList>
            <person name="Tuo L."/>
        </authorList>
    </citation>
    <scope>NUCLEOTIDE SEQUENCE [LARGE SCALE GENOMIC DNA]</scope>
    <source>
        <strain evidence="1 2">M8JJ-5</strain>
    </source>
</reference>
<dbReference type="InterPro" id="IPR015797">
    <property type="entry name" value="NUDIX_hydrolase-like_dom_sf"/>
</dbReference>
<dbReference type="RefSeq" id="WP_116754903.1">
    <property type="nucleotide sequence ID" value="NZ_JBHUEX010000001.1"/>
</dbReference>
<gene>
    <name evidence="1" type="ORF">DDQ50_01140</name>
</gene>
<keyword evidence="2" id="KW-1185">Reference proteome</keyword>
<dbReference type="OrthoDB" id="3266865at2"/>
<dbReference type="InterPro" id="IPR032582">
    <property type="entry name" value="DUF4916"/>
</dbReference>
<dbReference type="SUPFAM" id="SSF55811">
    <property type="entry name" value="Nudix"/>
    <property type="match status" value="1"/>
</dbReference>
<dbReference type="EMBL" id="QEOP01000001">
    <property type="protein sequence ID" value="PVZ95165.1"/>
    <property type="molecule type" value="Genomic_DNA"/>
</dbReference>
<protein>
    <submittedName>
        <fullName evidence="1">DUF4916 domain-containing protein</fullName>
    </submittedName>
</protein>
<dbReference type="Gene3D" id="3.90.79.10">
    <property type="entry name" value="Nucleoside Triphosphate Pyrophosphohydrolase"/>
    <property type="match status" value="1"/>
</dbReference>
<evidence type="ECO:0000313" key="2">
    <source>
        <dbReference type="Proteomes" id="UP000244893"/>
    </source>
</evidence>